<accession>A0A161VPA6</accession>
<evidence type="ECO:0000256" key="3">
    <source>
        <dbReference type="ARBA" id="ARBA00023274"/>
    </source>
</evidence>
<proteinExistence type="inferred from homology"/>
<gene>
    <name evidence="5" type="ORF">CI238_02245</name>
</gene>
<dbReference type="GO" id="GO:0070124">
    <property type="term" value="P:mitochondrial translational initiation"/>
    <property type="evidence" value="ECO:0007669"/>
    <property type="project" value="TreeGrafter"/>
</dbReference>
<keyword evidence="3" id="KW-0687">Ribonucleoprotein</keyword>
<comment type="caution">
    <text evidence="5">The sequence shown here is derived from an EMBL/GenBank/DDBJ whole genome shotgun (WGS) entry which is preliminary data.</text>
</comment>
<evidence type="ECO:0000256" key="4">
    <source>
        <dbReference type="SAM" id="MobiDB-lite"/>
    </source>
</evidence>
<feature type="region of interest" description="Disordered" evidence="4">
    <location>
        <begin position="89"/>
        <end position="141"/>
    </location>
</feature>
<dbReference type="InterPro" id="IPR052837">
    <property type="entry name" value="Mitoribosomal_bS21"/>
</dbReference>
<evidence type="ECO:0000256" key="2">
    <source>
        <dbReference type="ARBA" id="ARBA00022980"/>
    </source>
</evidence>
<feature type="compositionally biased region" description="Low complexity" evidence="4">
    <location>
        <begin position="92"/>
        <end position="115"/>
    </location>
</feature>
<keyword evidence="6" id="KW-1185">Reference proteome</keyword>
<name>A0A161VPA6_COLIC</name>
<dbReference type="GO" id="GO:0005763">
    <property type="term" value="C:mitochondrial small ribosomal subunit"/>
    <property type="evidence" value="ECO:0007669"/>
    <property type="project" value="TreeGrafter"/>
</dbReference>
<dbReference type="Proteomes" id="UP000076584">
    <property type="component" value="Unassembled WGS sequence"/>
</dbReference>
<dbReference type="PANTHER" id="PTHR41237">
    <property type="entry name" value="37S RIBOSOMAL PROTEIN MRP21, MITOCHONDRIAL"/>
    <property type="match status" value="1"/>
</dbReference>
<organism evidence="5 6">
    <name type="scientific">Colletotrichum incanum</name>
    <name type="common">Soybean anthracnose fungus</name>
    <dbReference type="NCBI Taxonomy" id="1573173"/>
    <lineage>
        <taxon>Eukaryota</taxon>
        <taxon>Fungi</taxon>
        <taxon>Dikarya</taxon>
        <taxon>Ascomycota</taxon>
        <taxon>Pezizomycotina</taxon>
        <taxon>Sordariomycetes</taxon>
        <taxon>Hypocreomycetidae</taxon>
        <taxon>Glomerellales</taxon>
        <taxon>Glomerellaceae</taxon>
        <taxon>Colletotrichum</taxon>
        <taxon>Colletotrichum spaethianum species complex</taxon>
    </lineage>
</organism>
<evidence type="ECO:0000313" key="6">
    <source>
        <dbReference type="Proteomes" id="UP000076584"/>
    </source>
</evidence>
<dbReference type="EMBL" id="LFIW01002185">
    <property type="protein sequence ID" value="KZL78974.1"/>
    <property type="molecule type" value="Genomic_DNA"/>
</dbReference>
<dbReference type="InterPro" id="IPR001911">
    <property type="entry name" value="Ribosomal_bS21"/>
</dbReference>
<dbReference type="PANTHER" id="PTHR41237:SF1">
    <property type="entry name" value="SMALL RIBOSOMAL SUBUNIT PROTEIN BS21M"/>
    <property type="match status" value="1"/>
</dbReference>
<evidence type="ECO:0000313" key="5">
    <source>
        <dbReference type="EMBL" id="KZL78974.1"/>
    </source>
</evidence>
<protein>
    <submittedName>
        <fullName evidence="5">Ribosomal protein s21 protein</fullName>
    </submittedName>
</protein>
<dbReference type="Pfam" id="PF01165">
    <property type="entry name" value="Ribosomal_S21"/>
    <property type="match status" value="1"/>
</dbReference>
<dbReference type="AlphaFoldDB" id="A0A161VPA6"/>
<dbReference type="STRING" id="1573173.A0A161VPA6"/>
<comment type="similarity">
    <text evidence="1">Belongs to the bacterial ribosomal protein bS21 family.</text>
</comment>
<sequence>MRQHTSPRKLPGLHSRFDLCRNSFGNPAPVVTSIVSTISTPVPIVASEIGLLGKRLLTSCTIRNPSLRVSQALRQPLWAQPRTFATSSVLCAPPRSGSRSASAEQTSKPAPTVPTQTPPPPPSSDAAAASENKKPDSPFTYDATSDAFDISKIIAMESDEFLKKHYPSGQQEPPLRTRPSTGRTVHLTSNVDLVKALKQLDFQTKKNKTRRMFQLQRFHERPGKKRKRLNSERWRARFKEGFKATVQRVQELKNQGW</sequence>
<dbReference type="GO" id="GO:0003735">
    <property type="term" value="F:structural constituent of ribosome"/>
    <property type="evidence" value="ECO:0007669"/>
    <property type="project" value="InterPro"/>
</dbReference>
<evidence type="ECO:0000256" key="1">
    <source>
        <dbReference type="ARBA" id="ARBA00006640"/>
    </source>
</evidence>
<keyword evidence="2 5" id="KW-0689">Ribosomal protein</keyword>
<reference evidence="5 6" key="1">
    <citation type="submission" date="2015-06" db="EMBL/GenBank/DDBJ databases">
        <title>Survival trade-offs in plant roots during colonization by closely related pathogenic and mutualistic fungi.</title>
        <authorList>
            <person name="Hacquard S."/>
            <person name="Kracher B."/>
            <person name="Hiruma K."/>
            <person name="Weinman A."/>
            <person name="Muench P."/>
            <person name="Garrido Oter R."/>
            <person name="Ver Loren van Themaat E."/>
            <person name="Dallerey J.-F."/>
            <person name="Damm U."/>
            <person name="Henrissat B."/>
            <person name="Lespinet O."/>
            <person name="Thon M."/>
            <person name="Kemen E."/>
            <person name="McHardy A.C."/>
            <person name="Schulze-Lefert P."/>
            <person name="O'Connell R.J."/>
        </authorList>
    </citation>
    <scope>NUCLEOTIDE SEQUENCE [LARGE SCALE GENOMIC DNA]</scope>
    <source>
        <strain evidence="5 6">MAFF 238704</strain>
    </source>
</reference>